<name>A0AAF3FEP5_9BILA</name>
<organism evidence="2 3">
    <name type="scientific">Mesorhabditis belari</name>
    <dbReference type="NCBI Taxonomy" id="2138241"/>
    <lineage>
        <taxon>Eukaryota</taxon>
        <taxon>Metazoa</taxon>
        <taxon>Ecdysozoa</taxon>
        <taxon>Nematoda</taxon>
        <taxon>Chromadorea</taxon>
        <taxon>Rhabditida</taxon>
        <taxon>Rhabditina</taxon>
        <taxon>Rhabditomorpha</taxon>
        <taxon>Rhabditoidea</taxon>
        <taxon>Rhabditidae</taxon>
        <taxon>Mesorhabditinae</taxon>
        <taxon>Mesorhabditis</taxon>
    </lineage>
</organism>
<reference evidence="3" key="1">
    <citation type="submission" date="2024-02" db="UniProtKB">
        <authorList>
            <consortium name="WormBaseParasite"/>
        </authorList>
    </citation>
    <scope>IDENTIFICATION</scope>
</reference>
<feature type="region of interest" description="Disordered" evidence="1">
    <location>
        <begin position="280"/>
        <end position="309"/>
    </location>
</feature>
<proteinExistence type="predicted"/>
<evidence type="ECO:0000256" key="1">
    <source>
        <dbReference type="SAM" id="MobiDB-lite"/>
    </source>
</evidence>
<accession>A0AAF3FEP5</accession>
<dbReference type="AlphaFoldDB" id="A0AAF3FEP5"/>
<dbReference type="WBParaSite" id="MBELARI_LOCUS4368">
    <property type="protein sequence ID" value="MBELARI_LOCUS4368"/>
    <property type="gene ID" value="MBELARI_LOCUS4368"/>
</dbReference>
<dbReference type="Proteomes" id="UP000887575">
    <property type="component" value="Unassembled WGS sequence"/>
</dbReference>
<evidence type="ECO:0000313" key="2">
    <source>
        <dbReference type="Proteomes" id="UP000887575"/>
    </source>
</evidence>
<evidence type="ECO:0000313" key="3">
    <source>
        <dbReference type="WBParaSite" id="MBELARI_LOCUS4368"/>
    </source>
</evidence>
<keyword evidence="2" id="KW-1185">Reference proteome</keyword>
<feature type="compositionally biased region" description="Basic and acidic residues" evidence="1">
    <location>
        <begin position="298"/>
        <end position="309"/>
    </location>
</feature>
<sequence>MEHHDYGVTTDDILEVLDEMGLELESQEDINELVQAVQDIDSGSLDDSVFIDKQLETLEDEYQRQEPPISTYTLPISQRRPDALYTDQFLPEYRPRLDATHLTISAIPDVDRLIACAYDMIGHLYETSKEIDNYLASHNQGFNLELNRNSENKENLYTENMEPSRVPISRSHSFECQTKIPPTQPSKIHRIYSQPCTSNPDNVKKATEAERELEPLKSAKELGLRSILNPEPGRLGYRCDPVRKLEMVREGWKQMPPVNENKRLALRWRVREYMLRQAEPSYDPRRAFQKGPSKPLIHPKDWSPRPYLD</sequence>
<protein>
    <submittedName>
        <fullName evidence="3">Centriolar and ciliogenesis-associated protein HYLS1 C-terminal domain-containing protein</fullName>
    </submittedName>
</protein>